<dbReference type="RefSeq" id="WP_091767766.1">
    <property type="nucleotide sequence ID" value="NZ_FNUV01000001.1"/>
</dbReference>
<dbReference type="AlphaFoldDB" id="A0A1H5S1C6"/>
<proteinExistence type="predicted"/>
<protein>
    <submittedName>
        <fullName evidence="3">DNA-binding protein, histone-like, putative</fullName>
    </submittedName>
</protein>
<dbReference type="SUPFAM" id="SSF47729">
    <property type="entry name" value="IHF-like DNA-binding proteins"/>
    <property type="match status" value="1"/>
</dbReference>
<evidence type="ECO:0000256" key="1">
    <source>
        <dbReference type="ARBA" id="ARBA00023125"/>
    </source>
</evidence>
<dbReference type="InterPro" id="IPR041607">
    <property type="entry name" value="HU-HIG"/>
</dbReference>
<dbReference type="GO" id="GO:0003677">
    <property type="term" value="F:DNA binding"/>
    <property type="evidence" value="ECO:0007669"/>
    <property type="project" value="UniProtKB-KW"/>
</dbReference>
<accession>A0A1H5S1C6</accession>
<reference evidence="3 4" key="1">
    <citation type="submission" date="2016-10" db="EMBL/GenBank/DDBJ databases">
        <authorList>
            <person name="de Groot N.N."/>
        </authorList>
    </citation>
    <scope>NUCLEOTIDE SEQUENCE [LARGE SCALE GENOMIC DNA]</scope>
    <source>
        <strain evidence="3 4">AR32</strain>
    </source>
</reference>
<sequence length="154" mass="16908">MPVFIKVTKNNNPLSAAYGKHYGRVSSTSTMTYSELCKHMSEHNSVYGEDVCLGVATKLQKCILEQLLEGKKVQFGELGTFYLSVSSDGTATEEDFNLGQDIKGLFLCFAPSRTDVNNLSSKMLKKKASFMLAKELVESKSKKKTSDSPESSGD</sequence>
<feature type="domain" description="HU" evidence="2">
    <location>
        <begin position="1"/>
        <end position="125"/>
    </location>
</feature>
<name>A0A1H5S1C6_XYLRU</name>
<gene>
    <name evidence="3" type="ORF">SAMN05216354_0459</name>
</gene>
<keyword evidence="1 3" id="KW-0238">DNA-binding</keyword>
<dbReference type="Proteomes" id="UP000236735">
    <property type="component" value="Unassembled WGS sequence"/>
</dbReference>
<dbReference type="EMBL" id="FNUV01000001">
    <property type="protein sequence ID" value="SEF44389.1"/>
    <property type="molecule type" value="Genomic_DNA"/>
</dbReference>
<evidence type="ECO:0000313" key="3">
    <source>
        <dbReference type="EMBL" id="SEF44389.1"/>
    </source>
</evidence>
<evidence type="ECO:0000259" key="2">
    <source>
        <dbReference type="Pfam" id="PF18291"/>
    </source>
</evidence>
<dbReference type="Pfam" id="PF18291">
    <property type="entry name" value="HU-HIG"/>
    <property type="match status" value="1"/>
</dbReference>
<evidence type="ECO:0000313" key="4">
    <source>
        <dbReference type="Proteomes" id="UP000236735"/>
    </source>
</evidence>
<dbReference type="InterPro" id="IPR010992">
    <property type="entry name" value="IHF-like_DNA-bd_dom_sf"/>
</dbReference>
<organism evidence="3 4">
    <name type="scientific">Xylanibacter ruminicola</name>
    <name type="common">Prevotella ruminicola</name>
    <dbReference type="NCBI Taxonomy" id="839"/>
    <lineage>
        <taxon>Bacteria</taxon>
        <taxon>Pseudomonadati</taxon>
        <taxon>Bacteroidota</taxon>
        <taxon>Bacteroidia</taxon>
        <taxon>Bacteroidales</taxon>
        <taxon>Prevotellaceae</taxon>
        <taxon>Xylanibacter</taxon>
    </lineage>
</organism>